<name>A0ABV2EFG7_9CAUL</name>
<dbReference type="PANTHER" id="PTHR13696:SF96">
    <property type="entry name" value="COBQ_COBB_MIND_PARA NUCLEOTIDE BINDING DOMAIN-CONTAINING PROTEIN"/>
    <property type="match status" value="1"/>
</dbReference>
<organism evidence="2 3">
    <name type="scientific">Phenylobacterium koreense</name>
    <dbReference type="NCBI Taxonomy" id="266125"/>
    <lineage>
        <taxon>Bacteria</taxon>
        <taxon>Pseudomonadati</taxon>
        <taxon>Pseudomonadota</taxon>
        <taxon>Alphaproteobacteria</taxon>
        <taxon>Caulobacterales</taxon>
        <taxon>Caulobacteraceae</taxon>
        <taxon>Phenylobacterium</taxon>
    </lineage>
</organism>
<feature type="domain" description="CobQ/CobB/MinD/ParA nucleotide binding" evidence="1">
    <location>
        <begin position="4"/>
        <end position="178"/>
    </location>
</feature>
<evidence type="ECO:0000313" key="2">
    <source>
        <dbReference type="EMBL" id="MET3525366.1"/>
    </source>
</evidence>
<dbReference type="InterPro" id="IPR050678">
    <property type="entry name" value="DNA_Partitioning_ATPase"/>
</dbReference>
<reference evidence="2 3" key="1">
    <citation type="submission" date="2024-06" db="EMBL/GenBank/DDBJ databases">
        <title>Genomic Encyclopedia of Type Strains, Phase IV (KMG-IV): sequencing the most valuable type-strain genomes for metagenomic binning, comparative biology and taxonomic classification.</title>
        <authorList>
            <person name="Goeker M."/>
        </authorList>
    </citation>
    <scope>NUCLEOTIDE SEQUENCE [LARGE SCALE GENOMIC DNA]</scope>
    <source>
        <strain evidence="2 3">DSM 17809</strain>
    </source>
</reference>
<dbReference type="EMBL" id="JBEPLU010000001">
    <property type="protein sequence ID" value="MET3525366.1"/>
    <property type="molecule type" value="Genomic_DNA"/>
</dbReference>
<dbReference type="InterPro" id="IPR002586">
    <property type="entry name" value="CobQ/CobB/MinD/ParA_Nub-bd_dom"/>
</dbReference>
<accession>A0ABV2EFG7</accession>
<proteinExistence type="predicted"/>
<dbReference type="PIRSF" id="PIRSF009320">
    <property type="entry name" value="Nuc_binding_HP_1000"/>
    <property type="match status" value="1"/>
</dbReference>
<dbReference type="PANTHER" id="PTHR13696">
    <property type="entry name" value="P-LOOP CONTAINING NUCLEOSIDE TRIPHOSPHATE HYDROLASE"/>
    <property type="match status" value="1"/>
</dbReference>
<dbReference type="SUPFAM" id="SSF52540">
    <property type="entry name" value="P-loop containing nucleoside triphosphate hydrolases"/>
    <property type="match status" value="1"/>
</dbReference>
<dbReference type="Gene3D" id="3.40.50.300">
    <property type="entry name" value="P-loop containing nucleotide triphosphate hydrolases"/>
    <property type="match status" value="1"/>
</dbReference>
<comment type="caution">
    <text evidence="2">The sequence shown here is derived from an EMBL/GenBank/DDBJ whole genome shotgun (WGS) entry which is preliminary data.</text>
</comment>
<gene>
    <name evidence="2" type="ORF">ABID41_000461</name>
</gene>
<keyword evidence="3" id="KW-1185">Reference proteome</keyword>
<dbReference type="InterPro" id="IPR027417">
    <property type="entry name" value="P-loop_NTPase"/>
</dbReference>
<protein>
    <submittedName>
        <fullName evidence="2">Chromosome partitioning protein</fullName>
    </submittedName>
</protein>
<dbReference type="Proteomes" id="UP001549110">
    <property type="component" value="Unassembled WGS sequence"/>
</dbReference>
<dbReference type="CDD" id="cd02042">
    <property type="entry name" value="ParAB_family"/>
    <property type="match status" value="1"/>
</dbReference>
<sequence>MPTVAFVNPKGGAGKTTAALLLALGLSRLGARVAMIDSDPNKPLVHWASLPGRPDKVSVHPAPTLEDMRDALREAQRKQPDWLILDTEGSIRGAMAFTTMRLDLVVTPLAASQLEAIQAIKAAEMVAQFGRRAGRPLPHRCLLTRVPAALRPRSLKDVVEQLRSSEIEILPTPLIEKEAFRTLFAIGGGFDELERSGVSGVAAARANADAYLAAILELVVKPTAA</sequence>
<evidence type="ECO:0000259" key="1">
    <source>
        <dbReference type="Pfam" id="PF01656"/>
    </source>
</evidence>
<evidence type="ECO:0000313" key="3">
    <source>
        <dbReference type="Proteomes" id="UP001549110"/>
    </source>
</evidence>
<dbReference type="RefSeq" id="WP_331932358.1">
    <property type="nucleotide sequence ID" value="NZ_JBEPLU010000001.1"/>
</dbReference>
<dbReference type="Pfam" id="PF01656">
    <property type="entry name" value="CbiA"/>
    <property type="match status" value="1"/>
</dbReference>